<evidence type="ECO:0000313" key="2">
    <source>
        <dbReference type="Proteomes" id="UP000031575"/>
    </source>
</evidence>
<accession>A0A0C2IVZ5</accession>
<keyword evidence="2" id="KW-1185">Reference proteome</keyword>
<dbReference type="GeneID" id="63677363"/>
<evidence type="ECO:0000313" key="1">
    <source>
        <dbReference type="EMBL" id="KIH93326.1"/>
    </source>
</evidence>
<gene>
    <name evidence="1" type="ORF">SPBR_04159</name>
</gene>
<dbReference type="EMBL" id="AWTV01000005">
    <property type="protein sequence ID" value="KIH93326.1"/>
    <property type="molecule type" value="Genomic_DNA"/>
</dbReference>
<dbReference type="AlphaFoldDB" id="A0A0C2IVZ5"/>
<dbReference type="VEuPathDB" id="FungiDB:SPBR_04159"/>
<dbReference type="HOGENOM" id="CLU_024198_0_0_1"/>
<name>A0A0C2IVZ5_9PEZI</name>
<reference evidence="1 2" key="1">
    <citation type="journal article" date="2014" name="BMC Genomics">
        <title>Comparative genomics of the major fungal agents of human and animal Sporotrichosis: Sporothrix schenckii and Sporothrix brasiliensis.</title>
        <authorList>
            <person name="Teixeira M.M."/>
            <person name="de Almeida L.G."/>
            <person name="Kubitschek-Barreira P."/>
            <person name="Alves F.L."/>
            <person name="Kioshima E.S."/>
            <person name="Abadio A.K."/>
            <person name="Fernandes L."/>
            <person name="Derengowski L.S."/>
            <person name="Ferreira K.S."/>
            <person name="Souza R.C."/>
            <person name="Ruiz J.C."/>
            <person name="de Andrade N.C."/>
            <person name="Paes H.C."/>
            <person name="Nicola A.M."/>
            <person name="Albuquerque P."/>
            <person name="Gerber A.L."/>
            <person name="Martins V.P."/>
            <person name="Peconick L.D."/>
            <person name="Neto A.V."/>
            <person name="Chaucanez C.B."/>
            <person name="Silva P.A."/>
            <person name="Cunha O.L."/>
            <person name="de Oliveira F.F."/>
            <person name="dos Santos T.C."/>
            <person name="Barros A.L."/>
            <person name="Soares M.A."/>
            <person name="de Oliveira L.M."/>
            <person name="Marini M.M."/>
            <person name="Villalobos-Duno H."/>
            <person name="Cunha M.M."/>
            <person name="de Hoog S."/>
            <person name="da Silveira J.F."/>
            <person name="Henrissat B."/>
            <person name="Nino-Vega G.A."/>
            <person name="Cisalpino P.S."/>
            <person name="Mora-Montes H.M."/>
            <person name="Almeida S.R."/>
            <person name="Stajich J.E."/>
            <person name="Lopes-Bezerra L.M."/>
            <person name="Vasconcelos A.T."/>
            <person name="Felipe M.S."/>
        </authorList>
    </citation>
    <scope>NUCLEOTIDE SEQUENCE [LARGE SCALE GENOMIC DNA]</scope>
    <source>
        <strain evidence="1 2">5110</strain>
    </source>
</reference>
<proteinExistence type="predicted"/>
<dbReference type="RefSeq" id="XP_040621336.1">
    <property type="nucleotide sequence ID" value="XM_040762442.1"/>
</dbReference>
<comment type="caution">
    <text evidence="1">The sequence shown here is derived from an EMBL/GenBank/DDBJ whole genome shotgun (WGS) entry which is preliminary data.</text>
</comment>
<dbReference type="Proteomes" id="UP000031575">
    <property type="component" value="Unassembled WGS sequence"/>
</dbReference>
<dbReference type="OrthoDB" id="4763081at2759"/>
<sequence>MVVAVHYDCFHVFLASTAGLEHQGDAGGTRIVGLEEGGKQNATLLDELWTLGAWRRPWLNAAPVLLDDAGPASYADVELAAFRRIATVAGVPQLARLPLELICLIHTRSARSLFWRTIRCLAARAKGQPDDALHRTPLKHIVSWTRGQPLPYANVEPQLYAVETDRCFGLTFFCLSGKLFGIHVHRTADDDATTTYRRLVARVRERMVWVFLPIPRKDRLVALWACRSDTGDSKDFSLIARMKLAGDVAVGNGIGNSAKALLLAFGESVTLVYGEPREGEPIRIMGTYPGDGPRKTPADVDTHPVQDARNTRHIRHIRSPALVSTPTTLKVVHYNPYVSSAPLDNVVSVRVFYVPSKGICRGLLLLYSNGCMRALGQCRISEDDNWVVANPAAICHRPLQYHAYKRETKFDGITVSVATMKQHAHENDGWMCHNIGQGVLHFHYTDNNEYAMIYEAQNRFQSAL</sequence>
<protein>
    <submittedName>
        <fullName evidence="1">Uncharacterized protein</fullName>
    </submittedName>
</protein>
<organism evidence="1 2">
    <name type="scientific">Sporothrix brasiliensis 5110</name>
    <dbReference type="NCBI Taxonomy" id="1398154"/>
    <lineage>
        <taxon>Eukaryota</taxon>
        <taxon>Fungi</taxon>
        <taxon>Dikarya</taxon>
        <taxon>Ascomycota</taxon>
        <taxon>Pezizomycotina</taxon>
        <taxon>Sordariomycetes</taxon>
        <taxon>Sordariomycetidae</taxon>
        <taxon>Ophiostomatales</taxon>
        <taxon>Ophiostomataceae</taxon>
        <taxon>Sporothrix</taxon>
    </lineage>
</organism>